<dbReference type="Pfam" id="PF01636">
    <property type="entry name" value="APH"/>
    <property type="match status" value="1"/>
</dbReference>
<accession>A0ABQ8JXQ5</accession>
<dbReference type="GeneID" id="71999371"/>
<dbReference type="SUPFAM" id="SSF56112">
    <property type="entry name" value="Protein kinase-like (PK-like)"/>
    <property type="match status" value="1"/>
</dbReference>
<proteinExistence type="predicted"/>
<dbReference type="InterPro" id="IPR011009">
    <property type="entry name" value="Kinase-like_dom_sf"/>
</dbReference>
<sequence length="442" mass="49489">MMSTGERVLTYVAPSEAALNSAFRDGYSVICGLNVEHLIEAARAALRLHKTAAPNGIRILAHGAYNKVFLIEFGSTSLIARVPLPQSAAARDPIRLKSYTATLEFMALYRPDVPVPRILSAQPSSANPADVPYTLAEFCKGTSIAHLEWLNMPNTSKGIIVDLLAEQWAKMAAPVPFNALGSIMADGPSTSSWMWQGRSAPQRTFRIIPMIPRYAHDSTTLLDPSMETRCGPTTIAEHWHYHLDAARHSIANIPPDDDEKHLFVQCLDTLRELVNIASSLDPLMDLGKGSAAPGVALMHVDFAFWRNVLFSADRTRIEGIVDWDDAIVVPRDIAAQYPEELTHHAWPPDPADVFAIPPGTLFEDTSFWRLSIEETHLRKRFRDALRKFDPELAALYTDRRARFRRRVDHLVTQGWRYWAMDIDWILNTAMDEARALSQNGTV</sequence>
<reference evidence="2 3" key="1">
    <citation type="journal article" date="2021" name="Environ. Microbiol.">
        <title>Gene family expansions and transcriptome signatures uncover fungal adaptations to wood decay.</title>
        <authorList>
            <person name="Hage H."/>
            <person name="Miyauchi S."/>
            <person name="Viragh M."/>
            <person name="Drula E."/>
            <person name="Min B."/>
            <person name="Chaduli D."/>
            <person name="Navarro D."/>
            <person name="Favel A."/>
            <person name="Norest M."/>
            <person name="Lesage-Meessen L."/>
            <person name="Balint B."/>
            <person name="Merenyi Z."/>
            <person name="de Eugenio L."/>
            <person name="Morin E."/>
            <person name="Martinez A.T."/>
            <person name="Baldrian P."/>
            <person name="Stursova M."/>
            <person name="Martinez M.J."/>
            <person name="Novotny C."/>
            <person name="Magnuson J.K."/>
            <person name="Spatafora J.W."/>
            <person name="Maurice S."/>
            <person name="Pangilinan J."/>
            <person name="Andreopoulos W."/>
            <person name="LaButti K."/>
            <person name="Hundley H."/>
            <person name="Na H."/>
            <person name="Kuo A."/>
            <person name="Barry K."/>
            <person name="Lipzen A."/>
            <person name="Henrissat B."/>
            <person name="Riley R."/>
            <person name="Ahrendt S."/>
            <person name="Nagy L.G."/>
            <person name="Grigoriev I.V."/>
            <person name="Martin F."/>
            <person name="Rosso M.N."/>
        </authorList>
    </citation>
    <scope>NUCLEOTIDE SEQUENCE [LARGE SCALE GENOMIC DNA]</scope>
    <source>
        <strain evidence="2 3">CIRM-BRFM 1785</strain>
    </source>
</reference>
<gene>
    <name evidence="2" type="ORF">C8Q71DRAFT_452853</name>
</gene>
<dbReference type="InterPro" id="IPR002575">
    <property type="entry name" value="Aminoglycoside_PTrfase"/>
</dbReference>
<dbReference type="Proteomes" id="UP000814176">
    <property type="component" value="Unassembled WGS sequence"/>
</dbReference>
<name>A0ABQ8JXQ5_9APHY</name>
<keyword evidence="3" id="KW-1185">Reference proteome</keyword>
<dbReference type="InterPro" id="IPR051678">
    <property type="entry name" value="AGP_Transferase"/>
</dbReference>
<dbReference type="PANTHER" id="PTHR21310">
    <property type="entry name" value="AMINOGLYCOSIDE PHOSPHOTRANSFERASE-RELATED-RELATED"/>
    <property type="match status" value="1"/>
</dbReference>
<feature type="domain" description="Aminoglycoside phosphotransferase" evidence="1">
    <location>
        <begin position="57"/>
        <end position="326"/>
    </location>
</feature>
<dbReference type="RefSeq" id="XP_047772529.1">
    <property type="nucleotide sequence ID" value="XM_047918639.1"/>
</dbReference>
<comment type="caution">
    <text evidence="2">The sequence shown here is derived from an EMBL/GenBank/DDBJ whole genome shotgun (WGS) entry which is preliminary data.</text>
</comment>
<protein>
    <recommendedName>
        <fullName evidence="1">Aminoglycoside phosphotransferase domain-containing protein</fullName>
    </recommendedName>
</protein>
<organism evidence="2 3">
    <name type="scientific">Rhodofomes roseus</name>
    <dbReference type="NCBI Taxonomy" id="34475"/>
    <lineage>
        <taxon>Eukaryota</taxon>
        <taxon>Fungi</taxon>
        <taxon>Dikarya</taxon>
        <taxon>Basidiomycota</taxon>
        <taxon>Agaricomycotina</taxon>
        <taxon>Agaricomycetes</taxon>
        <taxon>Polyporales</taxon>
        <taxon>Rhodofomes</taxon>
    </lineage>
</organism>
<dbReference type="EMBL" id="JADCUA010000045">
    <property type="protein sequence ID" value="KAH9828978.1"/>
    <property type="molecule type" value="Genomic_DNA"/>
</dbReference>
<dbReference type="PANTHER" id="PTHR21310:SF13">
    <property type="entry name" value="AMINOGLYCOSIDE PHOSPHOTRANSFERASE DOMAIN-CONTAINING PROTEIN"/>
    <property type="match status" value="1"/>
</dbReference>
<evidence type="ECO:0000259" key="1">
    <source>
        <dbReference type="Pfam" id="PF01636"/>
    </source>
</evidence>
<evidence type="ECO:0000313" key="3">
    <source>
        <dbReference type="Proteomes" id="UP000814176"/>
    </source>
</evidence>
<evidence type="ECO:0000313" key="2">
    <source>
        <dbReference type="EMBL" id="KAH9828978.1"/>
    </source>
</evidence>